<keyword evidence="6 11" id="KW-0735">Signal-anchor</keyword>
<evidence type="ECO:0000256" key="5">
    <source>
        <dbReference type="ARBA" id="ARBA00022692"/>
    </source>
</evidence>
<organism evidence="12 13">
    <name type="scientific">Hypothenemus hampei</name>
    <name type="common">Coffee berry borer</name>
    <dbReference type="NCBI Taxonomy" id="57062"/>
    <lineage>
        <taxon>Eukaryota</taxon>
        <taxon>Metazoa</taxon>
        <taxon>Ecdysozoa</taxon>
        <taxon>Arthropoda</taxon>
        <taxon>Hexapoda</taxon>
        <taxon>Insecta</taxon>
        <taxon>Pterygota</taxon>
        <taxon>Neoptera</taxon>
        <taxon>Endopterygota</taxon>
        <taxon>Coleoptera</taxon>
        <taxon>Polyphaga</taxon>
        <taxon>Cucujiformia</taxon>
        <taxon>Curculionidae</taxon>
        <taxon>Scolytinae</taxon>
        <taxon>Hypothenemus</taxon>
    </lineage>
</organism>
<evidence type="ECO:0000256" key="6">
    <source>
        <dbReference type="ARBA" id="ARBA00022968"/>
    </source>
</evidence>
<evidence type="ECO:0000256" key="10">
    <source>
        <dbReference type="ARBA" id="ARBA00023180"/>
    </source>
</evidence>
<name>A0ABD1FB90_HYPHA</name>
<keyword evidence="10" id="KW-0325">Glycoprotein</keyword>
<comment type="subcellular location">
    <subcellularLocation>
        <location evidence="1 11">Golgi apparatus membrane</location>
        <topology evidence="1 11">Single-pass type II membrane protein</topology>
    </subcellularLocation>
</comment>
<protein>
    <recommendedName>
        <fullName evidence="11">Hexosyltransferase</fullName>
        <ecNumber evidence="11">2.4.1.-</ecNumber>
    </recommendedName>
</protein>
<gene>
    <name evidence="12" type="ORF">ABEB36_000460</name>
</gene>
<keyword evidence="13" id="KW-1185">Reference proteome</keyword>
<dbReference type="EMBL" id="JBDJPC010000001">
    <property type="protein sequence ID" value="KAL1516555.1"/>
    <property type="molecule type" value="Genomic_DNA"/>
</dbReference>
<dbReference type="Pfam" id="PF01762">
    <property type="entry name" value="Galactosyl_T"/>
    <property type="match status" value="1"/>
</dbReference>
<dbReference type="GO" id="GO:0016757">
    <property type="term" value="F:glycosyltransferase activity"/>
    <property type="evidence" value="ECO:0007669"/>
    <property type="project" value="UniProtKB-KW"/>
</dbReference>
<keyword evidence="5 11" id="KW-0812">Transmembrane</keyword>
<dbReference type="PANTHER" id="PTHR11214:SF376">
    <property type="entry name" value="HEXOSYLTRANSFERASE"/>
    <property type="match status" value="1"/>
</dbReference>
<evidence type="ECO:0000256" key="11">
    <source>
        <dbReference type="RuleBase" id="RU363063"/>
    </source>
</evidence>
<dbReference type="PANTHER" id="PTHR11214">
    <property type="entry name" value="BETA-1,3-N-ACETYLGLUCOSAMINYLTRANSFERASE"/>
    <property type="match status" value="1"/>
</dbReference>
<keyword evidence="7 11" id="KW-1133">Transmembrane helix</keyword>
<reference evidence="12 13" key="1">
    <citation type="submission" date="2024-05" db="EMBL/GenBank/DDBJ databases">
        <title>Genetic variation in Jamaican populations of the coffee berry borer (Hypothenemus hampei).</title>
        <authorList>
            <person name="Errbii M."/>
            <person name="Myrie A."/>
        </authorList>
    </citation>
    <scope>NUCLEOTIDE SEQUENCE [LARGE SCALE GENOMIC DNA]</scope>
    <source>
        <strain evidence="12">JA-Hopewell-2020-01-JO</strain>
        <tissue evidence="12">Whole body</tissue>
    </source>
</reference>
<evidence type="ECO:0000256" key="1">
    <source>
        <dbReference type="ARBA" id="ARBA00004323"/>
    </source>
</evidence>
<comment type="similarity">
    <text evidence="2 11">Belongs to the glycosyltransferase 31 family.</text>
</comment>
<dbReference type="InterPro" id="IPR002659">
    <property type="entry name" value="Glyco_trans_31"/>
</dbReference>
<sequence length="349" mass="40476">MKIRTAQCNGTMKKRRTLWQLLTIFSVTFFGLIFFYFTTGPLPPTGPTGLPPYVTQSASANFSYPMNLLMANDYNLLLNYTFNFSLLNLGCDNDTFLLVLVHSALSNYKKRAAIRKTWGNYTGNIKVYFLMGLSEKSGEVQQDLYEEYLKYQDIIQGTFLDTYRNLTLKHIMTLKYAIYHCPRAKYILKTDDDVFVNMPLMLNFLYNLSPLEVGGLLFCNVKKDVEAIRSYRSKWRVSFNEYPFRNYPNYCPGWVILYSPDVAFKLYKSAQIDPGSFFWIDDVYVTGILAERNNITHTDNGNSILSRELINNVSSTKNDFLFGPPNMDPEEIEHLWLKVVHNVPNRMMD</sequence>
<proteinExistence type="inferred from homology"/>
<keyword evidence="8 11" id="KW-0333">Golgi apparatus</keyword>
<keyword evidence="4" id="KW-0808">Transferase</keyword>
<accession>A0ABD1FB90</accession>
<dbReference type="EC" id="2.4.1.-" evidence="11"/>
<keyword evidence="3 11" id="KW-0328">Glycosyltransferase</keyword>
<dbReference type="AlphaFoldDB" id="A0ABD1FB90"/>
<dbReference type="Gene3D" id="3.90.550.50">
    <property type="match status" value="1"/>
</dbReference>
<keyword evidence="9 11" id="KW-0472">Membrane</keyword>
<evidence type="ECO:0000256" key="8">
    <source>
        <dbReference type="ARBA" id="ARBA00023034"/>
    </source>
</evidence>
<feature type="transmembrane region" description="Helical" evidence="11">
    <location>
        <begin position="21"/>
        <end position="38"/>
    </location>
</feature>
<comment type="caution">
    <text evidence="12">The sequence shown here is derived from an EMBL/GenBank/DDBJ whole genome shotgun (WGS) entry which is preliminary data.</text>
</comment>
<evidence type="ECO:0000256" key="3">
    <source>
        <dbReference type="ARBA" id="ARBA00022676"/>
    </source>
</evidence>
<evidence type="ECO:0000313" key="13">
    <source>
        <dbReference type="Proteomes" id="UP001566132"/>
    </source>
</evidence>
<evidence type="ECO:0000256" key="2">
    <source>
        <dbReference type="ARBA" id="ARBA00008661"/>
    </source>
</evidence>
<dbReference type="Proteomes" id="UP001566132">
    <property type="component" value="Unassembled WGS sequence"/>
</dbReference>
<evidence type="ECO:0000256" key="4">
    <source>
        <dbReference type="ARBA" id="ARBA00022679"/>
    </source>
</evidence>
<dbReference type="GO" id="GO:0000139">
    <property type="term" value="C:Golgi membrane"/>
    <property type="evidence" value="ECO:0007669"/>
    <property type="project" value="UniProtKB-SubCell"/>
</dbReference>
<evidence type="ECO:0000256" key="9">
    <source>
        <dbReference type="ARBA" id="ARBA00023136"/>
    </source>
</evidence>
<evidence type="ECO:0000313" key="12">
    <source>
        <dbReference type="EMBL" id="KAL1516555.1"/>
    </source>
</evidence>
<evidence type="ECO:0000256" key="7">
    <source>
        <dbReference type="ARBA" id="ARBA00022989"/>
    </source>
</evidence>
<dbReference type="FunFam" id="3.90.550.50:FF:000001">
    <property type="entry name" value="Hexosyltransferase"/>
    <property type="match status" value="1"/>
</dbReference>